<evidence type="ECO:0000256" key="5">
    <source>
        <dbReference type="ARBA" id="ARBA00023167"/>
    </source>
</evidence>
<proteinExistence type="predicted"/>
<dbReference type="EMBL" id="BMOE01000001">
    <property type="protein sequence ID" value="GGJ64215.1"/>
    <property type="molecule type" value="Genomic_DNA"/>
</dbReference>
<evidence type="ECO:0000313" key="8">
    <source>
        <dbReference type="Proteomes" id="UP000635726"/>
    </source>
</evidence>
<dbReference type="EC" id="3.2.2.9" evidence="2"/>
<keyword evidence="3" id="KW-0028">Amino-acid biosynthesis</keyword>
<dbReference type="PANTHER" id="PTHR46832:SF1">
    <property type="entry name" value="5'-METHYLTHIOADENOSINE_S-ADENOSYLHOMOCYSTEINE NUCLEOSIDASE"/>
    <property type="match status" value="1"/>
</dbReference>
<keyword evidence="4" id="KW-0378">Hydrolase</keyword>
<dbReference type="GO" id="GO:0008782">
    <property type="term" value="F:adenosylhomocysteine nucleosidase activity"/>
    <property type="evidence" value="ECO:0007669"/>
    <property type="project" value="UniProtKB-EC"/>
</dbReference>
<gene>
    <name evidence="7" type="ORF">GCM10008939_05140</name>
</gene>
<evidence type="ECO:0000256" key="2">
    <source>
        <dbReference type="ARBA" id="ARBA00011974"/>
    </source>
</evidence>
<dbReference type="AlphaFoldDB" id="A0A917P6J9"/>
<name>A0A917P6J9_9DEIO</name>
<evidence type="ECO:0000313" key="7">
    <source>
        <dbReference type="EMBL" id="GGJ64215.1"/>
    </source>
</evidence>
<dbReference type="GO" id="GO:0009164">
    <property type="term" value="P:nucleoside catabolic process"/>
    <property type="evidence" value="ECO:0007669"/>
    <property type="project" value="InterPro"/>
</dbReference>
<feature type="domain" description="Nucleoside phosphorylase" evidence="6">
    <location>
        <begin position="2"/>
        <end position="228"/>
    </location>
</feature>
<accession>A0A917P6J9</accession>
<dbReference type="Gene3D" id="3.40.50.1580">
    <property type="entry name" value="Nucleoside phosphorylase domain"/>
    <property type="match status" value="1"/>
</dbReference>
<dbReference type="RefSeq" id="WP_188960635.1">
    <property type="nucleotide sequence ID" value="NZ_BMOE01000001.1"/>
</dbReference>
<evidence type="ECO:0000256" key="1">
    <source>
        <dbReference type="ARBA" id="ARBA00004945"/>
    </source>
</evidence>
<protein>
    <recommendedName>
        <fullName evidence="2">adenosylhomocysteine nucleosidase</fullName>
        <ecNumber evidence="2">3.2.2.9</ecNumber>
    </recommendedName>
</protein>
<dbReference type="CDD" id="cd09008">
    <property type="entry name" value="MTAN"/>
    <property type="match status" value="1"/>
</dbReference>
<dbReference type="InterPro" id="IPR000845">
    <property type="entry name" value="Nucleoside_phosphorylase_d"/>
</dbReference>
<reference evidence="7" key="1">
    <citation type="journal article" date="2014" name="Int. J. Syst. Evol. Microbiol.">
        <title>Complete genome sequence of Corynebacterium casei LMG S-19264T (=DSM 44701T), isolated from a smear-ripened cheese.</title>
        <authorList>
            <consortium name="US DOE Joint Genome Institute (JGI-PGF)"/>
            <person name="Walter F."/>
            <person name="Albersmeier A."/>
            <person name="Kalinowski J."/>
            <person name="Ruckert C."/>
        </authorList>
    </citation>
    <scope>NUCLEOTIDE SEQUENCE</scope>
    <source>
        <strain evidence="7">JCM 14371</strain>
    </source>
</reference>
<dbReference type="NCBIfam" id="TIGR01704">
    <property type="entry name" value="MTA_SAH-Nsdase"/>
    <property type="match status" value="1"/>
</dbReference>
<evidence type="ECO:0000256" key="4">
    <source>
        <dbReference type="ARBA" id="ARBA00022801"/>
    </source>
</evidence>
<keyword evidence="5" id="KW-0486">Methionine biosynthesis</keyword>
<reference evidence="7" key="2">
    <citation type="submission" date="2020-09" db="EMBL/GenBank/DDBJ databases">
        <authorList>
            <person name="Sun Q."/>
            <person name="Ohkuma M."/>
        </authorList>
    </citation>
    <scope>NUCLEOTIDE SEQUENCE</scope>
    <source>
        <strain evidence="7">JCM 14371</strain>
    </source>
</reference>
<evidence type="ECO:0000259" key="6">
    <source>
        <dbReference type="Pfam" id="PF01048"/>
    </source>
</evidence>
<dbReference type="PANTHER" id="PTHR46832">
    <property type="entry name" value="5'-METHYLTHIOADENOSINE/S-ADENOSYLHOMOCYSTEINE NUCLEOSIDASE"/>
    <property type="match status" value="1"/>
</dbReference>
<dbReference type="GO" id="GO:0019509">
    <property type="term" value="P:L-methionine salvage from methylthioadenosine"/>
    <property type="evidence" value="ECO:0007669"/>
    <property type="project" value="InterPro"/>
</dbReference>
<dbReference type="InterPro" id="IPR035994">
    <property type="entry name" value="Nucleoside_phosphorylase_sf"/>
</dbReference>
<dbReference type="Pfam" id="PF01048">
    <property type="entry name" value="PNP_UDP_1"/>
    <property type="match status" value="1"/>
</dbReference>
<dbReference type="GO" id="GO:0008930">
    <property type="term" value="F:methylthioadenosine nucleosidase activity"/>
    <property type="evidence" value="ECO:0007669"/>
    <property type="project" value="InterPro"/>
</dbReference>
<dbReference type="GO" id="GO:0019284">
    <property type="term" value="P:L-methionine salvage from S-adenosylmethionine"/>
    <property type="evidence" value="ECO:0007669"/>
    <property type="project" value="TreeGrafter"/>
</dbReference>
<organism evidence="7 8">
    <name type="scientific">Deinococcus aquiradiocola</name>
    <dbReference type="NCBI Taxonomy" id="393059"/>
    <lineage>
        <taxon>Bacteria</taxon>
        <taxon>Thermotogati</taxon>
        <taxon>Deinococcota</taxon>
        <taxon>Deinococci</taxon>
        <taxon>Deinococcales</taxon>
        <taxon>Deinococcaceae</taxon>
        <taxon>Deinococcus</taxon>
    </lineage>
</organism>
<dbReference type="GO" id="GO:0005829">
    <property type="term" value="C:cytosol"/>
    <property type="evidence" value="ECO:0007669"/>
    <property type="project" value="TreeGrafter"/>
</dbReference>
<dbReference type="Proteomes" id="UP000635726">
    <property type="component" value="Unassembled WGS sequence"/>
</dbReference>
<dbReference type="SUPFAM" id="SSF53167">
    <property type="entry name" value="Purine and uridine phosphorylases"/>
    <property type="match status" value="1"/>
</dbReference>
<keyword evidence="8" id="KW-1185">Reference proteome</keyword>
<dbReference type="NCBIfam" id="NF004079">
    <property type="entry name" value="PRK05584.1"/>
    <property type="match status" value="1"/>
</dbReference>
<evidence type="ECO:0000256" key="3">
    <source>
        <dbReference type="ARBA" id="ARBA00022605"/>
    </source>
</evidence>
<sequence>MLGIIGAMNEEVELLLADLDTRGLDGPAQLSFPGVTLHRGRLDGVDVLVTVGGIGKVNAAMTTTYLLVSGASRVVFTGVAGGVHPQLRVGDIVVSTDCVQHDVDVTPLGYPLGEIPGETLAWPADGTLQALALEAAHEVPDVNVTGGRVVSGDVFVASPDKVRWLWETFGAACAEMEGAAVAQVCARHGVPFVVIRSVSDTADGGANVDYREFMPRVARHAKQVVRGMTRRIGAAQAEDREA</sequence>
<comment type="pathway">
    <text evidence="1">Amino-acid biosynthesis; L-methionine biosynthesis via salvage pathway; S-methyl-5-thio-alpha-D-ribose 1-phosphate from S-methyl-5'-thioadenosine (hydrolase route): step 1/2.</text>
</comment>
<comment type="caution">
    <text evidence="7">The sequence shown here is derived from an EMBL/GenBank/DDBJ whole genome shotgun (WGS) entry which is preliminary data.</text>
</comment>
<dbReference type="InterPro" id="IPR010049">
    <property type="entry name" value="MTA_SAH_Nsdase"/>
</dbReference>